<dbReference type="RefSeq" id="WP_016184340.1">
    <property type="nucleotide sequence ID" value="NZ_JXKI01000028.1"/>
</dbReference>
<dbReference type="SUPFAM" id="SSF54236">
    <property type="entry name" value="Ubiquitin-like"/>
    <property type="match status" value="1"/>
</dbReference>
<dbReference type="Proteomes" id="UP000014113">
    <property type="component" value="Unassembled WGS sequence"/>
</dbReference>
<dbReference type="EMBL" id="ASWJ01000001">
    <property type="protein sequence ID" value="EOW87743.1"/>
    <property type="molecule type" value="Genomic_DNA"/>
</dbReference>
<dbReference type="Gene3D" id="3.10.20.90">
    <property type="entry name" value="Phosphatidylinositol 3-kinase Catalytic Subunit, Chain A, domain 1"/>
    <property type="match status" value="1"/>
</dbReference>
<dbReference type="OrthoDB" id="2456043at2"/>
<dbReference type="PATRIC" id="fig|1121865.3.peg.2188"/>
<proteinExistence type="predicted"/>
<reference evidence="1 2" key="1">
    <citation type="submission" date="2013-03" db="EMBL/GenBank/DDBJ databases">
        <title>The Genome Sequence of Enterococcus columbae ATCC_51263 (PacBio/Illumina hybrid assembly).</title>
        <authorList>
            <consortium name="The Broad Institute Genomics Platform"/>
            <consortium name="The Broad Institute Genome Sequencing Center for Infectious Disease"/>
            <person name="Earl A."/>
            <person name="Russ C."/>
            <person name="Gilmore M."/>
            <person name="Surin D."/>
            <person name="Walker B."/>
            <person name="Young S."/>
            <person name="Zeng Q."/>
            <person name="Gargeya S."/>
            <person name="Fitzgerald M."/>
            <person name="Haas B."/>
            <person name="Abouelleil A."/>
            <person name="Allen A.W."/>
            <person name="Alvarado L."/>
            <person name="Arachchi H.M."/>
            <person name="Berlin A.M."/>
            <person name="Chapman S.B."/>
            <person name="Gainer-Dewar J."/>
            <person name="Goldberg J."/>
            <person name="Griggs A."/>
            <person name="Gujja S."/>
            <person name="Hansen M."/>
            <person name="Howarth C."/>
            <person name="Imamovic A."/>
            <person name="Ireland A."/>
            <person name="Larimer J."/>
            <person name="McCowan C."/>
            <person name="Murphy C."/>
            <person name="Pearson M."/>
            <person name="Poon T.W."/>
            <person name="Priest M."/>
            <person name="Roberts A."/>
            <person name="Saif S."/>
            <person name="Shea T."/>
            <person name="Sisk P."/>
            <person name="Sykes S."/>
            <person name="Wortman J."/>
            <person name="Nusbaum C."/>
            <person name="Birren B."/>
        </authorList>
    </citation>
    <scope>NUCLEOTIDE SEQUENCE [LARGE SCALE GENOMIC DNA]</scope>
    <source>
        <strain evidence="1 2">ATCC 51263</strain>
    </source>
</reference>
<evidence type="ECO:0000313" key="1">
    <source>
        <dbReference type="EMBL" id="EOW87743.1"/>
    </source>
</evidence>
<dbReference type="STRING" id="1121865.OMW_02246"/>
<name>S1NPU0_9ENTE</name>
<evidence type="ECO:0008006" key="3">
    <source>
        <dbReference type="Google" id="ProtNLM"/>
    </source>
</evidence>
<dbReference type="InterPro" id="IPR029071">
    <property type="entry name" value="Ubiquitin-like_domsf"/>
</dbReference>
<evidence type="ECO:0000313" key="2">
    <source>
        <dbReference type="Proteomes" id="UP000014113"/>
    </source>
</evidence>
<dbReference type="Pfam" id="PF08817">
    <property type="entry name" value="YukD"/>
    <property type="match status" value="1"/>
</dbReference>
<dbReference type="eggNOG" id="COG5417">
    <property type="taxonomic scope" value="Bacteria"/>
</dbReference>
<dbReference type="InterPro" id="IPR024962">
    <property type="entry name" value="YukD-like"/>
</dbReference>
<gene>
    <name evidence="1" type="ORF">I568_00029</name>
</gene>
<protein>
    <recommendedName>
        <fullName evidence="3">Secretion accessory protein EsaB/YukD</fullName>
    </recommendedName>
</protein>
<keyword evidence="2" id="KW-1185">Reference proteome</keyword>
<sequence>MDNHINVTLIFKGKEMDVCIPIKIEVRKFIRELDNIFENGDLRYKYQLRVVNKGLVLDEGKWLAHYPVTTGDVIEVEEII</sequence>
<comment type="caution">
    <text evidence="1">The sequence shown here is derived from an EMBL/GenBank/DDBJ whole genome shotgun (WGS) entry which is preliminary data.</text>
</comment>
<dbReference type="AlphaFoldDB" id="S1NPU0"/>
<organism evidence="1 2">
    <name type="scientific">Enterococcus columbae DSM 7374 = ATCC 51263</name>
    <dbReference type="NCBI Taxonomy" id="1121865"/>
    <lineage>
        <taxon>Bacteria</taxon>
        <taxon>Bacillati</taxon>
        <taxon>Bacillota</taxon>
        <taxon>Bacilli</taxon>
        <taxon>Lactobacillales</taxon>
        <taxon>Enterococcaceae</taxon>
        <taxon>Enterococcus</taxon>
    </lineage>
</organism>
<accession>S1NPU0</accession>